<gene>
    <name evidence="1" type="ORF">FDG31_15690</name>
</gene>
<dbReference type="EMBL" id="SXFB01000017">
    <property type="protein sequence ID" value="NFV27575.1"/>
    <property type="molecule type" value="Genomic_DNA"/>
</dbReference>
<name>A0A6B4JHU0_CLOBO</name>
<accession>A0A6B4JHU0</accession>
<organism evidence="1 2">
    <name type="scientific">Clostridium botulinum</name>
    <dbReference type="NCBI Taxonomy" id="1491"/>
    <lineage>
        <taxon>Bacteria</taxon>
        <taxon>Bacillati</taxon>
        <taxon>Bacillota</taxon>
        <taxon>Clostridia</taxon>
        <taxon>Eubacteriales</taxon>
        <taxon>Clostridiaceae</taxon>
        <taxon>Clostridium</taxon>
    </lineage>
</organism>
<reference evidence="1 2" key="1">
    <citation type="submission" date="2019-04" db="EMBL/GenBank/DDBJ databases">
        <title>Genome sequencing of Clostridium botulinum Groups I-IV and Clostridium butyricum.</title>
        <authorList>
            <person name="Brunt J."/>
            <person name="Van Vliet A.H.M."/>
            <person name="Stringer S.C."/>
            <person name="Carter A.T."/>
            <person name="Peck M.W."/>
        </authorList>
    </citation>
    <scope>NUCLEOTIDE SEQUENCE [LARGE SCALE GENOMIC DNA]</scope>
    <source>
        <strain evidence="1 2">BL81</strain>
    </source>
</reference>
<dbReference type="RefSeq" id="WP_003372930.1">
    <property type="nucleotide sequence ID" value="NZ_CP070936.1"/>
</dbReference>
<evidence type="ECO:0000313" key="1">
    <source>
        <dbReference type="EMBL" id="NFV27575.1"/>
    </source>
</evidence>
<sequence length="74" mass="8503">MYENGIENLTDQLLGFAEEVEKVVSKMVKKGYSKDQAIEIARIGVEDIKAETMHHKNEALYEAITNQYLKIDKE</sequence>
<protein>
    <submittedName>
        <fullName evidence="1">Uncharacterized protein</fullName>
    </submittedName>
</protein>
<dbReference type="AlphaFoldDB" id="A0A6B4JHU0"/>
<proteinExistence type="predicted"/>
<evidence type="ECO:0000313" key="2">
    <source>
        <dbReference type="Proteomes" id="UP000486903"/>
    </source>
</evidence>
<comment type="caution">
    <text evidence="1">The sequence shown here is derived from an EMBL/GenBank/DDBJ whole genome shotgun (WGS) entry which is preliminary data.</text>
</comment>
<dbReference type="Proteomes" id="UP000486903">
    <property type="component" value="Unassembled WGS sequence"/>
</dbReference>